<dbReference type="PANTHER" id="PTHR21000:SF5">
    <property type="entry name" value="DIHYDROXY-ACID DEHYDRATASE, MITOCHONDRIAL"/>
    <property type="match status" value="1"/>
</dbReference>
<name>A0A9Q7SG38_9MYCO</name>
<dbReference type="InterPro" id="IPR050165">
    <property type="entry name" value="DHAD_IlvD/Edd"/>
</dbReference>
<sequence length="578" mass="60665">MSAPHKPDSLRASGSSQPDIKPRSRDVTDGLEKTAARGMLRAVGMGDDDWVKPQIGVGSSWNEITPCNMSLQRLAHSVKDGVHEAGGYPLEFGTISVSDGISMGHEGMHFSLVSREVIADSVETVMQAERLDGSVLLAGCDKSIPGMLMAAARLDLASVFLYNGSIMPGKAKLTDGTEKEVTIIDAFEAVGACARGLMSREDVDIIERAICPGEGACGGMYTANTMASAAEALGMSLPGSASPVAIDKRREEYARKSGEAVVEMLRRGITARDILTKEAFENAIAVVMAFGGSTNAVLHLLAIAKEAEVELSLADFTRIGNKVPHLADVKPFGRHVMKDVDEIGGVPVVMRALLDAGLLHGDCLTVTGKTMAENLAHIAPPDPDGKVLRAMNDPIHPTGGITILHGSLAPEGAVVKSAGFESDVFEGTARVFERERAALDALEDGTITHGDVVVIRYEGPKGGPGMREMLAITGAIKGAGLGKDVLLMTDGRFSGGTTGLCVGHIAPEAVDGGPIAFVRDGDRIRLDVANGKLDLLVDEAEIAQRRTGFEPLPPRYKTGVLAKYTKLVQSAAVGAVCG</sequence>
<evidence type="ECO:0000259" key="18">
    <source>
        <dbReference type="Pfam" id="PF24877"/>
    </source>
</evidence>
<comment type="caution">
    <text evidence="19">The sequence shown here is derived from an EMBL/GenBank/DDBJ whole genome shotgun (WGS) entry which is preliminary data.</text>
</comment>
<dbReference type="PROSITE" id="PS00886">
    <property type="entry name" value="ILVD_EDD_1"/>
    <property type="match status" value="1"/>
</dbReference>
<gene>
    <name evidence="19" type="primary">ilvD_1</name>
    <name evidence="15" type="synonym">ilvD</name>
    <name evidence="19" type="ORF">SAMEA2275694_03382</name>
</gene>
<protein>
    <recommendedName>
        <fullName evidence="14 15">Dihydroxy-acid dehydratase</fullName>
        <shortName evidence="15">DAD</shortName>
        <ecNumber evidence="14 15">4.2.1.9</ecNumber>
    </recommendedName>
</protein>
<evidence type="ECO:0000256" key="9">
    <source>
        <dbReference type="ARBA" id="ARBA00023239"/>
    </source>
</evidence>
<dbReference type="GO" id="GO:0009097">
    <property type="term" value="P:isoleucine biosynthetic process"/>
    <property type="evidence" value="ECO:0007669"/>
    <property type="project" value="UniProtKB-UniRule"/>
</dbReference>
<evidence type="ECO:0000256" key="1">
    <source>
        <dbReference type="ARBA" id="ARBA00001946"/>
    </source>
</evidence>
<comment type="caution">
    <text evidence="15">Lacks conserved residue(s) required for the propagation of feature annotation.</text>
</comment>
<evidence type="ECO:0000256" key="4">
    <source>
        <dbReference type="ARBA" id="ARBA00022714"/>
    </source>
</evidence>
<evidence type="ECO:0000256" key="15">
    <source>
        <dbReference type="HAMAP-Rule" id="MF_00012"/>
    </source>
</evidence>
<dbReference type="InterPro" id="IPR000581">
    <property type="entry name" value="ILV_EDD_N"/>
</dbReference>
<dbReference type="Pfam" id="PF00920">
    <property type="entry name" value="ILVD_EDD_N"/>
    <property type="match status" value="1"/>
</dbReference>
<evidence type="ECO:0000313" key="19">
    <source>
        <dbReference type="EMBL" id="SHX63562.1"/>
    </source>
</evidence>
<dbReference type="HAMAP" id="MF_00012">
    <property type="entry name" value="IlvD"/>
    <property type="match status" value="1"/>
</dbReference>
<evidence type="ECO:0000256" key="8">
    <source>
        <dbReference type="ARBA" id="ARBA00023014"/>
    </source>
</evidence>
<comment type="cofactor">
    <cofactor evidence="15">
        <name>[2Fe-2S] cluster</name>
        <dbReference type="ChEBI" id="CHEBI:190135"/>
    </cofactor>
    <text evidence="15">Binds 1 [2Fe-2S] cluster per subunit. This cluster acts as a Lewis acid cofactor.</text>
</comment>
<keyword evidence="4 15" id="KW-0001">2Fe-2S</keyword>
<organism evidence="19 20">
    <name type="scientific">Mycobacteroides abscessus subsp. bolletii</name>
    <dbReference type="NCBI Taxonomy" id="319705"/>
    <lineage>
        <taxon>Bacteria</taxon>
        <taxon>Bacillati</taxon>
        <taxon>Actinomycetota</taxon>
        <taxon>Actinomycetes</taxon>
        <taxon>Mycobacteriales</taxon>
        <taxon>Mycobacteriaceae</taxon>
        <taxon>Mycobacteroides</taxon>
        <taxon>Mycobacteroides abscessus</taxon>
    </lineage>
</organism>
<dbReference type="EMBL" id="FSFA01000004">
    <property type="protein sequence ID" value="SHX63562.1"/>
    <property type="molecule type" value="Genomic_DNA"/>
</dbReference>
<keyword evidence="5 15" id="KW-0479">Metal-binding</keyword>
<feature type="binding site" description="via carbamate group" evidence="15">
    <location>
        <position position="142"/>
    </location>
    <ligand>
        <name>Mg(2+)</name>
        <dbReference type="ChEBI" id="CHEBI:18420"/>
    </ligand>
</feature>
<evidence type="ECO:0000256" key="2">
    <source>
        <dbReference type="ARBA" id="ARBA00006486"/>
    </source>
</evidence>
<evidence type="ECO:0000256" key="14">
    <source>
        <dbReference type="ARBA" id="ARBA00029490"/>
    </source>
</evidence>
<comment type="cofactor">
    <cofactor evidence="1 15">
        <name>Mg(2+)</name>
        <dbReference type="ChEBI" id="CHEBI:18420"/>
    </cofactor>
</comment>
<evidence type="ECO:0000256" key="6">
    <source>
        <dbReference type="ARBA" id="ARBA00022842"/>
    </source>
</evidence>
<keyword evidence="3 15" id="KW-0028">Amino-acid biosynthesis</keyword>
<keyword evidence="6 15" id="KW-0460">Magnesium</keyword>
<keyword evidence="9 15" id="KW-0456">Lyase</keyword>
<feature type="domain" description="Dihydroxy-acid/6-phosphogluconate dehydratase C-terminal" evidence="18">
    <location>
        <begin position="386"/>
        <end position="575"/>
    </location>
</feature>
<feature type="active site" description="Proton acceptor" evidence="15">
    <location>
        <position position="494"/>
    </location>
</feature>
<dbReference type="FunFam" id="3.50.30.80:FF:000001">
    <property type="entry name" value="Dihydroxy-acid dehydratase"/>
    <property type="match status" value="1"/>
</dbReference>
<proteinExistence type="inferred from homology"/>
<dbReference type="PANTHER" id="PTHR21000">
    <property type="entry name" value="DIHYDROXY-ACID DEHYDRATASE DAD"/>
    <property type="match status" value="1"/>
</dbReference>
<comment type="subunit">
    <text evidence="15">Homodimer.</text>
</comment>
<accession>A0A9Q7SG38</accession>
<feature type="domain" description="Dihydroxy-acid/6-phosphogluconate dehydratase N-terminal" evidence="17">
    <location>
        <begin position="52"/>
        <end position="374"/>
    </location>
</feature>
<comment type="pathway">
    <text evidence="12 15">Amino-acid biosynthesis; L-valine biosynthesis; L-valine from pyruvate: step 3/4.</text>
</comment>
<keyword evidence="10 15" id="KW-0100">Branched-chain amino acid biosynthesis</keyword>
<evidence type="ECO:0000256" key="16">
    <source>
        <dbReference type="SAM" id="MobiDB-lite"/>
    </source>
</evidence>
<dbReference type="RefSeq" id="WP_052523916.1">
    <property type="nucleotide sequence ID" value="NZ_FSCN01000002.1"/>
</dbReference>
<evidence type="ECO:0000256" key="12">
    <source>
        <dbReference type="ARBA" id="ARBA00029436"/>
    </source>
</evidence>
<keyword evidence="7 15" id="KW-0408">Iron</keyword>
<dbReference type="InterPro" id="IPR042096">
    <property type="entry name" value="Dihydro-acid_dehy_C"/>
</dbReference>
<feature type="binding site" evidence="15">
    <location>
        <position position="99"/>
    </location>
    <ligand>
        <name>Mg(2+)</name>
        <dbReference type="ChEBI" id="CHEBI:18420"/>
    </ligand>
</feature>
<dbReference type="GO" id="GO:0004160">
    <property type="term" value="F:dihydroxy-acid dehydratase activity"/>
    <property type="evidence" value="ECO:0007669"/>
    <property type="project" value="UniProtKB-UniRule"/>
</dbReference>
<feature type="binding site" evidence="15">
    <location>
        <position position="468"/>
    </location>
    <ligand>
        <name>Mg(2+)</name>
        <dbReference type="ChEBI" id="CHEBI:18420"/>
    </ligand>
</feature>
<dbReference type="SUPFAM" id="SSF143975">
    <property type="entry name" value="IlvD/EDD N-terminal domain-like"/>
    <property type="match status" value="1"/>
</dbReference>
<dbReference type="InterPro" id="IPR056740">
    <property type="entry name" value="ILV_EDD_C"/>
</dbReference>
<dbReference type="AlphaFoldDB" id="A0A9Q7SG38"/>
<dbReference type="InterPro" id="IPR004404">
    <property type="entry name" value="DihydroxyA_deHydtase"/>
</dbReference>
<evidence type="ECO:0000256" key="13">
    <source>
        <dbReference type="ARBA" id="ARBA00029437"/>
    </source>
</evidence>
<comment type="catalytic activity">
    <reaction evidence="15">
        <text>(2R,3R)-2,3-dihydroxy-3-methylpentanoate = (S)-3-methyl-2-oxopentanoate + H2O</text>
        <dbReference type="Rhea" id="RHEA:27694"/>
        <dbReference type="ChEBI" id="CHEBI:15377"/>
        <dbReference type="ChEBI" id="CHEBI:35146"/>
        <dbReference type="ChEBI" id="CHEBI:49258"/>
        <dbReference type="EC" id="4.2.1.9"/>
    </reaction>
</comment>
<comment type="pathway">
    <text evidence="13 15">Amino-acid biosynthesis; L-isoleucine biosynthesis; L-isoleucine from 2-oxobutanoate: step 3/4.</text>
</comment>
<evidence type="ECO:0000256" key="11">
    <source>
        <dbReference type="ARBA" id="ARBA00029304"/>
    </source>
</evidence>
<dbReference type="InterPro" id="IPR037237">
    <property type="entry name" value="IlvD/EDD_N"/>
</dbReference>
<reference evidence="19 20" key="1">
    <citation type="submission" date="2016-11" db="EMBL/GenBank/DDBJ databases">
        <authorList>
            <consortium name="Pathogen Informatics"/>
        </authorList>
    </citation>
    <scope>NUCLEOTIDE SEQUENCE [LARGE SCALE GENOMIC DNA]</scope>
    <source>
        <strain evidence="19 20">968</strain>
    </source>
</reference>
<evidence type="ECO:0000256" key="5">
    <source>
        <dbReference type="ARBA" id="ARBA00022723"/>
    </source>
</evidence>
<dbReference type="NCBIfam" id="NF002068">
    <property type="entry name" value="PRK00911.1"/>
    <property type="match status" value="1"/>
</dbReference>
<dbReference type="NCBIfam" id="TIGR00110">
    <property type="entry name" value="ilvD"/>
    <property type="match status" value="1"/>
</dbReference>
<dbReference type="Gene3D" id="3.50.30.80">
    <property type="entry name" value="IlvD/EDD C-terminal domain-like"/>
    <property type="match status" value="1"/>
</dbReference>
<feature type="region of interest" description="Disordered" evidence="16">
    <location>
        <begin position="1"/>
        <end position="32"/>
    </location>
</feature>
<evidence type="ECO:0000313" key="20">
    <source>
        <dbReference type="Proteomes" id="UP000185183"/>
    </source>
</evidence>
<dbReference type="SUPFAM" id="SSF52016">
    <property type="entry name" value="LeuD/IlvD-like"/>
    <property type="match status" value="1"/>
</dbReference>
<dbReference type="GO" id="GO:0000287">
    <property type="term" value="F:magnesium ion binding"/>
    <property type="evidence" value="ECO:0007669"/>
    <property type="project" value="UniProtKB-UniRule"/>
</dbReference>
<feature type="modified residue" description="N6-carboxylysine" evidence="15">
    <location>
        <position position="142"/>
    </location>
</feature>
<keyword evidence="8 15" id="KW-0411">Iron-sulfur</keyword>
<feature type="binding site" evidence="15">
    <location>
        <position position="141"/>
    </location>
    <ligand>
        <name>Mg(2+)</name>
        <dbReference type="ChEBI" id="CHEBI:18420"/>
    </ligand>
</feature>
<feature type="binding site" evidence="15">
    <location>
        <position position="67"/>
    </location>
    <ligand>
        <name>[2Fe-2S] cluster</name>
        <dbReference type="ChEBI" id="CHEBI:190135"/>
    </ligand>
</feature>
<comment type="catalytic activity">
    <reaction evidence="11">
        <text>(2R)-2,3-dihydroxy-3-methylbutanoate = 3-methyl-2-oxobutanoate + H2O</text>
        <dbReference type="Rhea" id="RHEA:24809"/>
        <dbReference type="ChEBI" id="CHEBI:11851"/>
        <dbReference type="ChEBI" id="CHEBI:15377"/>
        <dbReference type="ChEBI" id="CHEBI:49072"/>
        <dbReference type="EC" id="4.2.1.9"/>
    </reaction>
    <physiologicalReaction direction="left-to-right" evidence="11">
        <dbReference type="Rhea" id="RHEA:24810"/>
    </physiologicalReaction>
</comment>
<evidence type="ECO:0000256" key="7">
    <source>
        <dbReference type="ARBA" id="ARBA00023004"/>
    </source>
</evidence>
<dbReference type="PROSITE" id="PS00887">
    <property type="entry name" value="ILVD_EDD_2"/>
    <property type="match status" value="1"/>
</dbReference>
<dbReference type="EC" id="4.2.1.9" evidence="14 15"/>
<evidence type="ECO:0000256" key="10">
    <source>
        <dbReference type="ARBA" id="ARBA00023304"/>
    </source>
</evidence>
<dbReference type="Proteomes" id="UP000185183">
    <property type="component" value="Unassembled WGS sequence"/>
</dbReference>
<dbReference type="Pfam" id="PF24877">
    <property type="entry name" value="ILV_EDD_C"/>
    <property type="match status" value="1"/>
</dbReference>
<feature type="compositionally biased region" description="Basic and acidic residues" evidence="16">
    <location>
        <begin position="20"/>
        <end position="32"/>
    </location>
</feature>
<dbReference type="GO" id="GO:0051537">
    <property type="term" value="F:2 iron, 2 sulfur cluster binding"/>
    <property type="evidence" value="ECO:0007669"/>
    <property type="project" value="UniProtKB-UniRule"/>
</dbReference>
<evidence type="ECO:0000256" key="3">
    <source>
        <dbReference type="ARBA" id="ARBA00022605"/>
    </source>
</evidence>
<dbReference type="InterPro" id="IPR020558">
    <property type="entry name" value="DiOHA_6PGluconate_deHydtase_CS"/>
</dbReference>
<evidence type="ECO:0000259" key="17">
    <source>
        <dbReference type="Pfam" id="PF00920"/>
    </source>
</evidence>
<comment type="similarity">
    <text evidence="2 15">Belongs to the IlvD/Edd family.</text>
</comment>
<comment type="function">
    <text evidence="15">Functions in the biosynthesis of branched-chain amino acids. Catalyzes the dehydration of (2R,3R)-2,3-dihydroxy-3-methylpentanoate (2,3-dihydroxy-3-methylvalerate) into 2-oxo-3-methylpentanoate (2-oxo-3-methylvalerate) and of (2R)-2,3-dihydroxy-3-methylbutanoate (2,3-dihydroxyisovalerate) into 2-oxo-3-methylbutanoate (2-oxoisovalerate), the penultimate precursor to L-isoleucine and L-valine, respectively.</text>
</comment>
<dbReference type="GO" id="GO:0009099">
    <property type="term" value="P:L-valine biosynthetic process"/>
    <property type="evidence" value="ECO:0007669"/>
    <property type="project" value="UniProtKB-UniRule"/>
</dbReference>